<dbReference type="RefSeq" id="WP_126128933.1">
    <property type="nucleotide sequence ID" value="NZ_CP034464.1"/>
</dbReference>
<sequence length="155" mass="17744">MLRIEHVTQRLLPALALTFGLITGCSQHFSTDPWDTIKRANIQKNRAELFTALQQLPAEIYAVKLSMDCQSNFTKCVDALQILEFAYIATEGEDSAKAHVMCDLKKIFALGYLNDIQTNLQLKLSDNLSDATVRKRIVEVEKIQERYIKQCERHK</sequence>
<dbReference type="KEGG" id="upv:EJN92_17155"/>
<gene>
    <name evidence="1" type="ORF">EJN92_17155</name>
</gene>
<evidence type="ECO:0000313" key="1">
    <source>
        <dbReference type="EMBL" id="AZP13564.1"/>
    </source>
</evidence>
<keyword evidence="2" id="KW-1185">Reference proteome</keyword>
<accession>A0A3Q9BSJ3</accession>
<reference evidence="1 2" key="1">
    <citation type="journal article" date="2011" name="Int. J. Syst. Evol. Microbiol.">
        <title>Description of Undibacterium oligocarboniphilum sp. nov., isolated from purified water, and Undibacterium pigrum strain CCUG 49012 as the type strain of Undibacterium parvum sp. nov., and emended descriptions of the genus Undibacterium and the species Undibacterium pigrum.</title>
        <authorList>
            <person name="Eder W."/>
            <person name="Wanner G."/>
            <person name="Ludwig W."/>
            <person name="Busse H.J."/>
            <person name="Ziemke-Kageler F."/>
            <person name="Lang E."/>
        </authorList>
    </citation>
    <scope>NUCLEOTIDE SEQUENCE [LARGE SCALE GENOMIC DNA]</scope>
    <source>
        <strain evidence="1 2">DSM 23061</strain>
    </source>
</reference>
<dbReference type="PROSITE" id="PS51257">
    <property type="entry name" value="PROKAR_LIPOPROTEIN"/>
    <property type="match status" value="1"/>
</dbReference>
<proteinExistence type="predicted"/>
<organism evidence="1 2">
    <name type="scientific">Undibacterium parvum</name>
    <dbReference type="NCBI Taxonomy" id="401471"/>
    <lineage>
        <taxon>Bacteria</taxon>
        <taxon>Pseudomonadati</taxon>
        <taxon>Pseudomonadota</taxon>
        <taxon>Betaproteobacteria</taxon>
        <taxon>Burkholderiales</taxon>
        <taxon>Oxalobacteraceae</taxon>
        <taxon>Undibacterium</taxon>
    </lineage>
</organism>
<name>A0A3Q9BSJ3_9BURK</name>
<dbReference type="Proteomes" id="UP000275663">
    <property type="component" value="Chromosome"/>
</dbReference>
<evidence type="ECO:0000313" key="2">
    <source>
        <dbReference type="Proteomes" id="UP000275663"/>
    </source>
</evidence>
<dbReference type="EMBL" id="CP034464">
    <property type="protein sequence ID" value="AZP13564.1"/>
    <property type="molecule type" value="Genomic_DNA"/>
</dbReference>
<dbReference type="AlphaFoldDB" id="A0A3Q9BSJ3"/>
<protein>
    <submittedName>
        <fullName evidence="1">Uncharacterized protein</fullName>
    </submittedName>
</protein>